<dbReference type="GeneID" id="106538922"/>
<dbReference type="AlphaFoldDB" id="A0A6I9XD07"/>
<reference evidence="2" key="1">
    <citation type="submission" date="2025-08" db="UniProtKB">
        <authorList>
            <consortium name="RefSeq"/>
        </authorList>
    </citation>
    <scope>IDENTIFICATION</scope>
</reference>
<dbReference type="PANTHER" id="PTHR13374">
    <property type="entry name" value="DET1 HOMOLOG DE-ETIOLATED-1 HOMOLOG"/>
    <property type="match status" value="1"/>
</dbReference>
<dbReference type="RefSeq" id="XP_013909038.1">
    <property type="nucleotide sequence ID" value="XM_014053563.1"/>
</dbReference>
<accession>A0A6I9XD07</accession>
<dbReference type="Pfam" id="PF09737">
    <property type="entry name" value="Det1"/>
    <property type="match status" value="2"/>
</dbReference>
<dbReference type="PANTHER" id="PTHR13374:SF3">
    <property type="entry name" value="DET1 HOMOLOG"/>
    <property type="match status" value="1"/>
</dbReference>
<dbReference type="KEGG" id="tsr:106538922"/>
<name>A0A6I9XD07_9SAUR</name>
<sequence length="593" mass="67710">MEHDNPTIKPRRIQNQNVIYRLERRRITSGKIGTHWHQVRIFHQNIFPNFTVVNVEKPPCFLRKFSPDGRYFIAFSSDQTSLEIYEYQGCQAAEDLLQGYDGEILANGNDQRSINIRGRLFERFFVLLHITNVASNGEHLNRECSLFTDDCRYVIVGSAAYLPEEPHPPFFEVYRNSESVTPNPRSPLEDYSLHIIDLHTGRLCDTRTFKCDKVILSHNQGLYLYKNILAILSVQQQTIHVFQVTAEGTFIDVRTIGRFCYEDDLLMLSAVYPEVQRDSQTGMANPYKEICFSEKRSKITLGRESRSGMLSVHFEINKAKEGIGGISPSFVNDLTAVNNPVKSALLSDDGKCKACVAKDRILPQNELFSFWFAVRSAGVGLLTRNGCLVSYPTGKQFSPSFFQPSFFVVYNMVTTEVIAVFENTSDELLELFENFCDLFRNATLHSEAVQFPCSASSNNFARQIQRRFKDTIVNAKYGGHTEAVRRLLGQLPISAQSYSGSPYLDLSLFSYDDKWVSVMERPKTCGDHPIRFYARDSGLLKFEIQAGLLGRPINHTVRRLVAFTFHPFEPFAISVQRTNAEYVVNFHMRHSCT</sequence>
<dbReference type="GO" id="GO:0016567">
    <property type="term" value="P:protein ubiquitination"/>
    <property type="evidence" value="ECO:0007669"/>
    <property type="project" value="TreeGrafter"/>
</dbReference>
<organism evidence="1 2">
    <name type="scientific">Thamnophis sirtalis</name>
    <dbReference type="NCBI Taxonomy" id="35019"/>
    <lineage>
        <taxon>Eukaryota</taxon>
        <taxon>Metazoa</taxon>
        <taxon>Chordata</taxon>
        <taxon>Craniata</taxon>
        <taxon>Vertebrata</taxon>
        <taxon>Euteleostomi</taxon>
        <taxon>Lepidosauria</taxon>
        <taxon>Squamata</taxon>
        <taxon>Bifurcata</taxon>
        <taxon>Unidentata</taxon>
        <taxon>Episquamata</taxon>
        <taxon>Toxicofera</taxon>
        <taxon>Serpentes</taxon>
        <taxon>Colubroidea</taxon>
        <taxon>Colubridae</taxon>
        <taxon>Natricinae</taxon>
        <taxon>Thamnophis</taxon>
    </lineage>
</organism>
<gene>
    <name evidence="2" type="primary">DET1</name>
</gene>
<evidence type="ECO:0000313" key="1">
    <source>
        <dbReference type="Proteomes" id="UP000504617"/>
    </source>
</evidence>
<protein>
    <submittedName>
        <fullName evidence="2">DET1 homolog</fullName>
    </submittedName>
</protein>
<dbReference type="GO" id="GO:1990756">
    <property type="term" value="F:ubiquitin-like ligase-substrate adaptor activity"/>
    <property type="evidence" value="ECO:0007669"/>
    <property type="project" value="TreeGrafter"/>
</dbReference>
<dbReference type="Proteomes" id="UP000504617">
    <property type="component" value="Unplaced"/>
</dbReference>
<dbReference type="OrthoDB" id="18339at2759"/>
<dbReference type="GO" id="GO:0032436">
    <property type="term" value="P:positive regulation of proteasomal ubiquitin-dependent protein catabolic process"/>
    <property type="evidence" value="ECO:0007669"/>
    <property type="project" value="TreeGrafter"/>
</dbReference>
<keyword evidence="1" id="KW-1185">Reference proteome</keyword>
<dbReference type="GO" id="GO:0031461">
    <property type="term" value="C:cullin-RING ubiquitin ligase complex"/>
    <property type="evidence" value="ECO:0007669"/>
    <property type="project" value="TreeGrafter"/>
</dbReference>
<dbReference type="CTD" id="55070"/>
<proteinExistence type="predicted"/>
<dbReference type="GO" id="GO:0031625">
    <property type="term" value="F:ubiquitin protein ligase binding"/>
    <property type="evidence" value="ECO:0007669"/>
    <property type="project" value="TreeGrafter"/>
</dbReference>
<dbReference type="GO" id="GO:0005634">
    <property type="term" value="C:nucleus"/>
    <property type="evidence" value="ECO:0007669"/>
    <property type="project" value="TreeGrafter"/>
</dbReference>
<dbReference type="InterPro" id="IPR019138">
    <property type="entry name" value="De-etiolated_protein_1_Det1"/>
</dbReference>
<evidence type="ECO:0000313" key="2">
    <source>
        <dbReference type="RefSeq" id="XP_013909038.1"/>
    </source>
</evidence>